<feature type="region of interest" description="Disordered" evidence="1">
    <location>
        <begin position="300"/>
        <end position="324"/>
    </location>
</feature>
<feature type="compositionally biased region" description="Polar residues" evidence="1">
    <location>
        <begin position="102"/>
        <end position="118"/>
    </location>
</feature>
<dbReference type="GO" id="GO:0032012">
    <property type="term" value="P:regulation of ARF protein signal transduction"/>
    <property type="evidence" value="ECO:0007669"/>
    <property type="project" value="InterPro"/>
</dbReference>
<dbReference type="HOGENOM" id="CLU_008280_0_0_1"/>
<evidence type="ECO:0000256" key="1">
    <source>
        <dbReference type="SAM" id="MobiDB-lite"/>
    </source>
</evidence>
<dbReference type="GeneID" id="34684973"/>
<dbReference type="InterPro" id="IPR035999">
    <property type="entry name" value="Sec7_dom_sf"/>
</dbReference>
<feature type="region of interest" description="Disordered" evidence="1">
    <location>
        <begin position="14"/>
        <end position="84"/>
    </location>
</feature>
<evidence type="ECO:0000313" key="4">
    <source>
        <dbReference type="EMBL" id="CEP61547.1"/>
    </source>
</evidence>
<feature type="compositionally biased region" description="Basic and acidic residues" evidence="1">
    <location>
        <begin position="173"/>
        <end position="184"/>
    </location>
</feature>
<dbReference type="PANTHER" id="PTHR10663">
    <property type="entry name" value="GUANYL-NUCLEOTIDE EXCHANGE FACTOR"/>
    <property type="match status" value="1"/>
</dbReference>
<dbReference type="InterPro" id="IPR001849">
    <property type="entry name" value="PH_domain"/>
</dbReference>
<feature type="domain" description="SEC7" evidence="3">
    <location>
        <begin position="320"/>
        <end position="524"/>
    </location>
</feature>
<dbReference type="PROSITE" id="PS50190">
    <property type="entry name" value="SEC7"/>
    <property type="match status" value="1"/>
</dbReference>
<feature type="compositionally biased region" description="Low complexity" evidence="1">
    <location>
        <begin position="313"/>
        <end position="324"/>
    </location>
</feature>
<reference evidence="4 5" key="1">
    <citation type="submission" date="2014-12" db="EMBL/GenBank/DDBJ databases">
        <authorList>
            <person name="Neuveglise Cecile"/>
        </authorList>
    </citation>
    <scope>NUCLEOTIDE SEQUENCE [LARGE SCALE GENOMIC DNA]</scope>
    <source>
        <strain evidence="4 5">CBS 12615</strain>
    </source>
</reference>
<organism evidence="4 5">
    <name type="scientific">Lachancea lanzarotensis</name>
    <dbReference type="NCBI Taxonomy" id="1245769"/>
    <lineage>
        <taxon>Eukaryota</taxon>
        <taxon>Fungi</taxon>
        <taxon>Dikarya</taxon>
        <taxon>Ascomycota</taxon>
        <taxon>Saccharomycotina</taxon>
        <taxon>Saccharomycetes</taxon>
        <taxon>Saccharomycetales</taxon>
        <taxon>Saccharomycetaceae</taxon>
        <taxon>Lachancea</taxon>
    </lineage>
</organism>
<keyword evidence="5" id="KW-1185">Reference proteome</keyword>
<dbReference type="SMART" id="SM00222">
    <property type="entry name" value="Sec7"/>
    <property type="match status" value="1"/>
</dbReference>
<dbReference type="AlphaFoldDB" id="A0A0C7MNY3"/>
<feature type="region of interest" description="Disordered" evidence="1">
    <location>
        <begin position="162"/>
        <end position="187"/>
    </location>
</feature>
<dbReference type="InterPro" id="IPR011993">
    <property type="entry name" value="PH-like_dom_sf"/>
</dbReference>
<dbReference type="InterPro" id="IPR023394">
    <property type="entry name" value="Sec7_C_sf"/>
</dbReference>
<sequence>MGYALRGLFKNGLFHSGSPKQPELSAAVSENATEPPAQVSKKQLNSSSTLNSIREEERSVSGLLMGSHSSRESSESSSKNVKGVRLRGLKKRIASFPDLKFRSSSSVSSAGTDQQDLNPSFKDGSELPGILSKKSNVSLAQSPSASTHSLGKSPVINVTYENYSSSDAGSPRKQRESYFSDRRHSGSLTKINTTSSGASSLRGGKQTRVRRMMMRSNSADCQSSLIASQTSIISKSNDAEKTEVALSDSASFRQRSRTVGASDYENKGVPLRVSLGKQRFRSNSASKDNIVTEVTTGGAKSYLAPPATSSNLKQQNGSKQSFSSSRRGSLLVTALSSFVTMRSTSVSSRCSSQRVLKNLEDYPKAPEPLNNEIEEEYLRTISFYEKFIGAILVAEDNHFKRSCLHLFLKTEFDFSMEPLDISLRKLVMFLELPRESQQIDRLLDEFSKVYYEQNRDNCYWKSAEEVFFLTFSLLMLHTDAFNPNNKIKMTKQDFVKLMRDDTTQDRSPVPKEILEYLFDNITAREFSQFDTSYFSESKTSYSADSDSSDYVEVVYSPKKIIQDGSLRRYESTTSSTPNYENVLTPLLQSWPNSVSTAGPSTTKGDAIDVYFHIMSNSLPTVRLKCQRKPCSDEYDIPVEVEKRSSQQLKYISIIQELKGGYLRLPKSSVELILGSNIMNIAPSEKEDNFRHLKIVHMGFIEEVSINRKFSIVGNVNRLVSKRFFGILTTACLLLFNDADWMEPQLEIDETTKISNYIINWPASTQAAHIFHCANLFATEKYEPSKNLKAGNRSDEPHGSGYNINLHSSNNIFVFACPSKQDRDNWIDAINTAAAIDSCSVSLETISDTMTSIPKVSPVEKLEKFERNRLARENKFIDMKTLIDLVNNTVPVNSKIRSSMADYLAQLERRFGWLKYEALRSDKLSEILKLVGAAAKDEVLEGSHDDSMDATFIFSETLEPCDSSENSALDITCESEKHMQC</sequence>
<dbReference type="GO" id="GO:0005085">
    <property type="term" value="F:guanyl-nucleotide exchange factor activity"/>
    <property type="evidence" value="ECO:0007669"/>
    <property type="project" value="InterPro"/>
</dbReference>
<dbReference type="RefSeq" id="XP_022627781.1">
    <property type="nucleotide sequence ID" value="XM_022773293.1"/>
</dbReference>
<dbReference type="CDD" id="cd00171">
    <property type="entry name" value="Sec7"/>
    <property type="match status" value="1"/>
</dbReference>
<dbReference type="InterPro" id="IPR000904">
    <property type="entry name" value="Sec7_dom"/>
</dbReference>
<dbReference type="Gene3D" id="2.30.29.30">
    <property type="entry name" value="Pleckstrin-homology domain (PH domain)/Phosphotyrosine-binding domain (PTB)"/>
    <property type="match status" value="1"/>
</dbReference>
<accession>A0A0C7MNY3</accession>
<gene>
    <name evidence="4" type="ORF">LALA0_S03e05314g</name>
</gene>
<dbReference type="SUPFAM" id="SSF48425">
    <property type="entry name" value="Sec7 domain"/>
    <property type="match status" value="1"/>
</dbReference>
<dbReference type="PANTHER" id="PTHR10663:SF405">
    <property type="entry name" value="ARF GUANINE NUCLEOTIDE EXCHANGE FACTOR SYT1"/>
    <property type="match status" value="1"/>
</dbReference>
<dbReference type="STRING" id="1245769.A0A0C7MNY3"/>
<evidence type="ECO:0000259" key="3">
    <source>
        <dbReference type="PROSITE" id="PS50190"/>
    </source>
</evidence>
<dbReference type="EMBL" id="LN736362">
    <property type="protein sequence ID" value="CEP61547.1"/>
    <property type="molecule type" value="Genomic_DNA"/>
</dbReference>
<name>A0A0C7MNY3_9SACH</name>
<dbReference type="OrthoDB" id="430364at2759"/>
<dbReference type="Gene3D" id="1.10.1000.11">
    <property type="entry name" value="Arf Nucleotide-binding Site Opener,domain 2"/>
    <property type="match status" value="1"/>
</dbReference>
<feature type="compositionally biased region" description="Polar residues" evidence="1">
    <location>
        <begin position="40"/>
        <end position="52"/>
    </location>
</feature>
<protein>
    <submittedName>
        <fullName evidence="4">LALA0S03e05314g1_1</fullName>
    </submittedName>
</protein>
<evidence type="ECO:0000313" key="5">
    <source>
        <dbReference type="Proteomes" id="UP000054304"/>
    </source>
</evidence>
<evidence type="ECO:0000259" key="2">
    <source>
        <dbReference type="PROSITE" id="PS50003"/>
    </source>
</evidence>
<feature type="domain" description="PH" evidence="2">
    <location>
        <begin position="693"/>
        <end position="834"/>
    </location>
</feature>
<dbReference type="SUPFAM" id="SSF50729">
    <property type="entry name" value="PH domain-like"/>
    <property type="match status" value="1"/>
</dbReference>
<proteinExistence type="predicted"/>
<dbReference type="SMART" id="SM00233">
    <property type="entry name" value="PH"/>
    <property type="match status" value="1"/>
</dbReference>
<dbReference type="Proteomes" id="UP000054304">
    <property type="component" value="Unassembled WGS sequence"/>
</dbReference>
<dbReference type="PROSITE" id="PS50003">
    <property type="entry name" value="PH_DOMAIN"/>
    <property type="match status" value="1"/>
</dbReference>
<feature type="region of interest" description="Disordered" evidence="1">
    <location>
        <begin position="102"/>
        <end position="129"/>
    </location>
</feature>
<dbReference type="Pfam" id="PF01369">
    <property type="entry name" value="Sec7"/>
    <property type="match status" value="1"/>
</dbReference>